<sequence length="92" mass="9474">MDDHLAGLVDRAGDARTQDQGVETALQLDDQGLTGLALDLGGTLVGADQLALGDVVLRAQTLLLQQTDLVVRVLLAATAVLTRAGRGGPRST</sequence>
<gene>
    <name evidence="1" type="ORF">GCM10019016_090220</name>
</gene>
<accession>A0ABP6U3F0</accession>
<evidence type="ECO:0000313" key="1">
    <source>
        <dbReference type="EMBL" id="GAA3501914.1"/>
    </source>
</evidence>
<evidence type="ECO:0000313" key="2">
    <source>
        <dbReference type="Proteomes" id="UP001501455"/>
    </source>
</evidence>
<organism evidence="1 2">
    <name type="scientific">Streptomyces prasinosporus</name>
    <dbReference type="NCBI Taxonomy" id="68256"/>
    <lineage>
        <taxon>Bacteria</taxon>
        <taxon>Bacillati</taxon>
        <taxon>Actinomycetota</taxon>
        <taxon>Actinomycetes</taxon>
        <taxon>Kitasatosporales</taxon>
        <taxon>Streptomycetaceae</taxon>
        <taxon>Streptomyces</taxon>
        <taxon>Streptomyces albogriseolus group</taxon>
    </lineage>
</organism>
<proteinExistence type="predicted"/>
<dbReference type="EMBL" id="BAAAXF010000062">
    <property type="protein sequence ID" value="GAA3501914.1"/>
    <property type="molecule type" value="Genomic_DNA"/>
</dbReference>
<reference evidence="2" key="1">
    <citation type="journal article" date="2019" name="Int. J. Syst. Evol. Microbiol.">
        <title>The Global Catalogue of Microorganisms (GCM) 10K type strain sequencing project: providing services to taxonomists for standard genome sequencing and annotation.</title>
        <authorList>
            <consortium name="The Broad Institute Genomics Platform"/>
            <consortium name="The Broad Institute Genome Sequencing Center for Infectious Disease"/>
            <person name="Wu L."/>
            <person name="Ma J."/>
        </authorList>
    </citation>
    <scope>NUCLEOTIDE SEQUENCE [LARGE SCALE GENOMIC DNA]</scope>
    <source>
        <strain evidence="2">JCM 4816</strain>
    </source>
</reference>
<protein>
    <submittedName>
        <fullName evidence="1">Uncharacterized protein</fullName>
    </submittedName>
</protein>
<comment type="caution">
    <text evidence="1">The sequence shown here is derived from an EMBL/GenBank/DDBJ whole genome shotgun (WGS) entry which is preliminary data.</text>
</comment>
<name>A0ABP6U3F0_9ACTN</name>
<dbReference type="Proteomes" id="UP001501455">
    <property type="component" value="Unassembled WGS sequence"/>
</dbReference>
<keyword evidence="2" id="KW-1185">Reference proteome</keyword>